<dbReference type="RefSeq" id="WP_013758263.1">
    <property type="nucleotide sequence ID" value="NC_015500.1"/>
</dbReference>
<accession>F4LKV8</accession>
<dbReference type="HOGENOM" id="CLU_075236_0_0_12"/>
<dbReference type="STRING" id="906968.Trebr_1124"/>
<name>F4LKV8_TREBD</name>
<organism evidence="2 3">
    <name type="scientific">Treponema brennaborense (strain DSM 12168 / CIP 105900 / DD5/3)</name>
    <dbReference type="NCBI Taxonomy" id="906968"/>
    <lineage>
        <taxon>Bacteria</taxon>
        <taxon>Pseudomonadati</taxon>
        <taxon>Spirochaetota</taxon>
        <taxon>Spirochaetia</taxon>
        <taxon>Spirochaetales</taxon>
        <taxon>Treponemataceae</taxon>
        <taxon>Treponema</taxon>
    </lineage>
</organism>
<keyword evidence="3" id="KW-1185">Reference proteome</keyword>
<evidence type="ECO:0000259" key="1">
    <source>
        <dbReference type="Pfam" id="PF14268"/>
    </source>
</evidence>
<feature type="domain" description="YoaP-like" evidence="1">
    <location>
        <begin position="241"/>
        <end position="284"/>
    </location>
</feature>
<evidence type="ECO:0000313" key="2">
    <source>
        <dbReference type="EMBL" id="AEE16555.1"/>
    </source>
</evidence>
<gene>
    <name evidence="2" type="ordered locus">Trebr_1124</name>
</gene>
<dbReference type="InterPro" id="IPR025685">
    <property type="entry name" value="YoaP-like_dom"/>
</dbReference>
<protein>
    <recommendedName>
        <fullName evidence="1">YoaP-like domain-containing protein</fullName>
    </recommendedName>
</protein>
<dbReference type="Pfam" id="PF14268">
    <property type="entry name" value="YoaP"/>
    <property type="match status" value="1"/>
</dbReference>
<dbReference type="SUPFAM" id="SSF55729">
    <property type="entry name" value="Acyl-CoA N-acyltransferases (Nat)"/>
    <property type="match status" value="1"/>
</dbReference>
<dbReference type="OrthoDB" id="3172674at2"/>
<dbReference type="InterPro" id="IPR016181">
    <property type="entry name" value="Acyl_CoA_acyltransferase"/>
</dbReference>
<dbReference type="EMBL" id="CP002696">
    <property type="protein sequence ID" value="AEE16555.1"/>
    <property type="molecule type" value="Genomic_DNA"/>
</dbReference>
<dbReference type="Gene3D" id="3.40.630.30">
    <property type="match status" value="1"/>
</dbReference>
<dbReference type="eggNOG" id="COG1246">
    <property type="taxonomic scope" value="Bacteria"/>
</dbReference>
<dbReference type="KEGG" id="tbe:Trebr_1124"/>
<dbReference type="Proteomes" id="UP000006546">
    <property type="component" value="Chromosome"/>
</dbReference>
<sequence length="300" mass="32636">MEFVTLSKENLAREHICCAISRESDCQVSSKKAWLNARFTDGLVFTKGNVRGKCFIEYIPAERAWAPICAPDYMYINCLWVSGQFAGQGNADALLASCVADSTEKGKKGLVILSAERKLPFLADPAFLKHKGFLPADRAEPNFVLYYLPFDAAGFDSDKPSFLPHLKSSGLPTETTVAVGEPFTGMSSTQNAAAETVSALPETSVSAPACTGFTVYYSHQCPFPAKYVPILEETARKLGVPFTAVRFETAEQARRSPSPCTSFSLFHDGRFITNEIPSAAKFEKLAVSLNAVRGADRADC</sequence>
<dbReference type="AlphaFoldDB" id="F4LKV8"/>
<proteinExistence type="predicted"/>
<reference evidence="3" key="1">
    <citation type="submission" date="2011-04" db="EMBL/GenBank/DDBJ databases">
        <title>The complete genome of Treponema brennaborense DSM 12168.</title>
        <authorList>
            <person name="Lucas S."/>
            <person name="Han J."/>
            <person name="Lapidus A."/>
            <person name="Bruce D."/>
            <person name="Goodwin L."/>
            <person name="Pitluck S."/>
            <person name="Peters L."/>
            <person name="Kyrpides N."/>
            <person name="Mavromatis K."/>
            <person name="Ivanova N."/>
            <person name="Mikhailova N."/>
            <person name="Pagani I."/>
            <person name="Teshima H."/>
            <person name="Detter J.C."/>
            <person name="Tapia R."/>
            <person name="Han C."/>
            <person name="Land M."/>
            <person name="Hauser L."/>
            <person name="Markowitz V."/>
            <person name="Cheng J.-F."/>
            <person name="Hugenholtz P."/>
            <person name="Woyke T."/>
            <person name="Wu D."/>
            <person name="Gronow S."/>
            <person name="Wellnitz S."/>
            <person name="Brambilla E."/>
            <person name="Klenk H.-P."/>
            <person name="Eisen J.A."/>
        </authorList>
    </citation>
    <scope>NUCLEOTIDE SEQUENCE [LARGE SCALE GENOMIC DNA]</scope>
    <source>
        <strain evidence="3">DSM 12168 / CIP 105900 / DD5/3</strain>
    </source>
</reference>
<evidence type="ECO:0000313" key="3">
    <source>
        <dbReference type="Proteomes" id="UP000006546"/>
    </source>
</evidence>